<feature type="region of interest" description="Disordered" evidence="6">
    <location>
        <begin position="1"/>
        <end position="83"/>
    </location>
</feature>
<dbReference type="PANTHER" id="PTHR24403:SF36">
    <property type="entry name" value="ZINC FINGER PROTEIN 335"/>
    <property type="match status" value="1"/>
</dbReference>
<dbReference type="Pfam" id="PF13912">
    <property type="entry name" value="zf-C2H2_6"/>
    <property type="match status" value="1"/>
</dbReference>
<feature type="compositionally biased region" description="Low complexity" evidence="6">
    <location>
        <begin position="59"/>
        <end position="79"/>
    </location>
</feature>
<dbReference type="FunFam" id="3.30.160.60:FF:000100">
    <property type="entry name" value="Zinc finger 45-like"/>
    <property type="match status" value="1"/>
</dbReference>
<dbReference type="PROSITE" id="PS50157">
    <property type="entry name" value="ZINC_FINGER_C2H2_2"/>
    <property type="match status" value="10"/>
</dbReference>
<feature type="region of interest" description="Disordered" evidence="6">
    <location>
        <begin position="450"/>
        <end position="498"/>
    </location>
</feature>
<feature type="domain" description="C2H2-type" evidence="7">
    <location>
        <begin position="652"/>
        <end position="674"/>
    </location>
</feature>
<evidence type="ECO:0000313" key="9">
    <source>
        <dbReference type="Proteomes" id="UP000269221"/>
    </source>
</evidence>
<feature type="domain" description="C2H2-type" evidence="7">
    <location>
        <begin position="557"/>
        <end position="584"/>
    </location>
</feature>
<name>A0A3M0J9X8_HIRRU</name>
<dbReference type="GO" id="GO:0005634">
    <property type="term" value="C:nucleus"/>
    <property type="evidence" value="ECO:0007669"/>
    <property type="project" value="TreeGrafter"/>
</dbReference>
<dbReference type="InterPro" id="IPR050688">
    <property type="entry name" value="Zinc_finger/UBP_domain"/>
</dbReference>
<keyword evidence="1" id="KW-0479">Metal-binding</keyword>
<protein>
    <recommendedName>
        <fullName evidence="7">C2H2-type domain-containing protein</fullName>
    </recommendedName>
</protein>
<dbReference type="InterPro" id="IPR036236">
    <property type="entry name" value="Znf_C2H2_sf"/>
</dbReference>
<feature type="domain" description="C2H2-type" evidence="7">
    <location>
        <begin position="711"/>
        <end position="739"/>
    </location>
</feature>
<proteinExistence type="predicted"/>
<feature type="compositionally biased region" description="Acidic residues" evidence="6">
    <location>
        <begin position="316"/>
        <end position="346"/>
    </location>
</feature>
<dbReference type="FunFam" id="3.30.160.60:FF:003059">
    <property type="entry name" value="Zinc finger protein 335"/>
    <property type="match status" value="1"/>
</dbReference>
<dbReference type="EMBL" id="QRBI01000184">
    <property type="protein sequence ID" value="RMB95693.1"/>
    <property type="molecule type" value="Genomic_DNA"/>
</dbReference>
<dbReference type="Gene3D" id="3.30.160.60">
    <property type="entry name" value="Classic Zinc Finger"/>
    <property type="match status" value="7"/>
</dbReference>
<feature type="compositionally biased region" description="Low complexity" evidence="6">
    <location>
        <begin position="29"/>
        <end position="44"/>
    </location>
</feature>
<feature type="domain" description="C2H2-type" evidence="7">
    <location>
        <begin position="1163"/>
        <end position="1190"/>
    </location>
</feature>
<feature type="domain" description="C2H2-type" evidence="7">
    <location>
        <begin position="585"/>
        <end position="612"/>
    </location>
</feature>
<feature type="compositionally biased region" description="Polar residues" evidence="6">
    <location>
        <begin position="1"/>
        <end position="11"/>
    </location>
</feature>
<evidence type="ECO:0000256" key="2">
    <source>
        <dbReference type="ARBA" id="ARBA00022737"/>
    </source>
</evidence>
<dbReference type="STRING" id="333673.A0A3M0J9X8"/>
<feature type="region of interest" description="Disordered" evidence="6">
    <location>
        <begin position="310"/>
        <end position="402"/>
    </location>
</feature>
<accession>A0A3M0J9X8</accession>
<evidence type="ECO:0000256" key="6">
    <source>
        <dbReference type="SAM" id="MobiDB-lite"/>
    </source>
</evidence>
<feature type="compositionally biased region" description="Basic residues" evidence="6">
    <location>
        <begin position="369"/>
        <end position="378"/>
    </location>
</feature>
<feature type="domain" description="C2H2-type" evidence="7">
    <location>
        <begin position="624"/>
        <end position="651"/>
    </location>
</feature>
<dbReference type="Proteomes" id="UP000269221">
    <property type="component" value="Unassembled WGS sequence"/>
</dbReference>
<evidence type="ECO:0000256" key="3">
    <source>
        <dbReference type="ARBA" id="ARBA00022771"/>
    </source>
</evidence>
<reference evidence="8 9" key="1">
    <citation type="submission" date="2018-07" db="EMBL/GenBank/DDBJ databases">
        <title>A high quality draft genome assembly of the barn swallow (H. rustica rustica).</title>
        <authorList>
            <person name="Formenti G."/>
            <person name="Chiara M."/>
            <person name="Poveda L."/>
            <person name="Francoijs K.-J."/>
            <person name="Bonisoli-Alquati A."/>
            <person name="Canova L."/>
            <person name="Gianfranceschi L."/>
            <person name="Horner D.S."/>
            <person name="Saino N."/>
        </authorList>
    </citation>
    <scope>NUCLEOTIDE SEQUENCE [LARGE SCALE GENOMIC DNA]</scope>
    <source>
        <strain evidence="8">Chelidonia</strain>
        <tissue evidence="8">Blood</tissue>
    </source>
</reference>
<feature type="domain" description="C2H2-type" evidence="7">
    <location>
        <begin position="1107"/>
        <end position="1134"/>
    </location>
</feature>
<dbReference type="SMART" id="SM00355">
    <property type="entry name" value="ZnF_C2H2"/>
    <property type="match status" value="13"/>
</dbReference>
<feature type="domain" description="C2H2-type" evidence="7">
    <location>
        <begin position="1191"/>
        <end position="1219"/>
    </location>
</feature>
<keyword evidence="9" id="KW-1185">Reference proteome</keyword>
<dbReference type="PANTHER" id="PTHR24403">
    <property type="entry name" value="ZINC FINGER PROTEIN"/>
    <property type="match status" value="1"/>
</dbReference>
<evidence type="ECO:0000313" key="8">
    <source>
        <dbReference type="EMBL" id="RMB95693.1"/>
    </source>
</evidence>
<gene>
    <name evidence="8" type="ORF">DUI87_27806</name>
</gene>
<dbReference type="GO" id="GO:0008270">
    <property type="term" value="F:zinc ion binding"/>
    <property type="evidence" value="ECO:0007669"/>
    <property type="project" value="UniProtKB-KW"/>
</dbReference>
<dbReference type="GO" id="GO:0000978">
    <property type="term" value="F:RNA polymerase II cis-regulatory region sequence-specific DNA binding"/>
    <property type="evidence" value="ECO:0007669"/>
    <property type="project" value="TreeGrafter"/>
</dbReference>
<evidence type="ECO:0000259" key="7">
    <source>
        <dbReference type="PROSITE" id="PS50157"/>
    </source>
</evidence>
<feature type="domain" description="C2H2-type" evidence="7">
    <location>
        <begin position="683"/>
        <end position="710"/>
    </location>
</feature>
<dbReference type="FunFam" id="3.30.160.60:FF:000796">
    <property type="entry name" value="Zinc finger protein 335"/>
    <property type="match status" value="1"/>
</dbReference>
<dbReference type="GO" id="GO:0045944">
    <property type="term" value="P:positive regulation of transcription by RNA polymerase II"/>
    <property type="evidence" value="ECO:0007669"/>
    <property type="project" value="TreeGrafter"/>
</dbReference>
<evidence type="ECO:0000256" key="5">
    <source>
        <dbReference type="PROSITE-ProRule" id="PRU00042"/>
    </source>
</evidence>
<evidence type="ECO:0000256" key="1">
    <source>
        <dbReference type="ARBA" id="ARBA00022723"/>
    </source>
</evidence>
<feature type="domain" description="C2H2-type" evidence="7">
    <location>
        <begin position="527"/>
        <end position="554"/>
    </location>
</feature>
<keyword evidence="4" id="KW-0862">Zinc</keyword>
<dbReference type="SUPFAM" id="SSF57667">
    <property type="entry name" value="beta-beta-alpha zinc fingers"/>
    <property type="match status" value="7"/>
</dbReference>
<dbReference type="FunFam" id="3.30.160.60:FF:004444">
    <property type="match status" value="1"/>
</dbReference>
<dbReference type="InterPro" id="IPR013087">
    <property type="entry name" value="Znf_C2H2_type"/>
</dbReference>
<dbReference type="Pfam" id="PF00096">
    <property type="entry name" value="zf-C2H2"/>
    <property type="match status" value="1"/>
</dbReference>
<dbReference type="PROSITE" id="PS00028">
    <property type="entry name" value="ZINC_FINGER_C2H2_1"/>
    <property type="match status" value="6"/>
</dbReference>
<comment type="caution">
    <text evidence="8">The sequence shown here is derived from an EMBL/GenBank/DDBJ whole genome shotgun (WGS) entry which is preliminary data.</text>
</comment>
<dbReference type="GO" id="GO:0050769">
    <property type="term" value="P:positive regulation of neurogenesis"/>
    <property type="evidence" value="ECO:0007669"/>
    <property type="project" value="TreeGrafter"/>
</dbReference>
<dbReference type="OrthoDB" id="8117402at2759"/>
<keyword evidence="3 5" id="KW-0863">Zinc-finger</keyword>
<evidence type="ECO:0000256" key="4">
    <source>
        <dbReference type="ARBA" id="ARBA00022833"/>
    </source>
</evidence>
<dbReference type="GO" id="GO:0007420">
    <property type="term" value="P:brain development"/>
    <property type="evidence" value="ECO:0007669"/>
    <property type="project" value="TreeGrafter"/>
</dbReference>
<dbReference type="FunFam" id="3.30.160.60:FF:000444">
    <property type="entry name" value="Zinc finger protein 335"/>
    <property type="match status" value="1"/>
</dbReference>
<feature type="compositionally biased region" description="Polar residues" evidence="6">
    <location>
        <begin position="450"/>
        <end position="484"/>
    </location>
</feature>
<keyword evidence="2" id="KW-0677">Repeat</keyword>
<sequence>MEENAVQSSSDATAEAAREEPTESGLGVGSSEAVSADSSDAAAGPGLLSRADESCVAQSSDSSGVSLEEVSESSSSTDSIPRIYLPDSSSIAQSTLVSSVSTVSQSIMVSESPQVLVHSSVVTEGATVVSDSAASTSSDLGSAIDKIIESTIGPDIIQSCIAVTSAEDGQAETTQYLILQGPDDGAPMVSQIATSALANSLAIEAVADGPTSTCLEQPGPSEPSRKLEVLALPAQPNRAQKAGGREELNQQDMETLEDMMEVVVVQQFKCKMCQYKSVSKGTLINHMKERHFQAVGSALALRKGRLRKLGAVPKTEDEEAPEEDDDIMDAGAIDDPEEDSDYNPAEDEPRGRLPRYGRTVPTSSEEKPRRRPGRPRKMLRLENMSQDMPEGEGGGRQQPRSGVEQVVVCKLLEPHSKNASSAVFCGTGGEVEPLVTSQSTPNRELQNLEAASSSGLENGTSESLAEPSISQSDSENKDPSSNTGAEDADVIPRRRGRPSRRFLGKKYRKYMGRRYYYKSPKPLMRPYLCRICGSRFLTHDDLRFHVNSHEANDPQLFKCLQCSYRSRRWSSLKEHMFNHVGSKPYKCEECNYTSVYKKDVIRHSTVHSRDRKKRADPPPKLNSFPCPVCNRVYPMQKRLTQHMKTHSTEKPHMCDKCGKSFKKRYTFKMHLLTHIQAIANRRFKCEFCDYVCEDKKVLLNHQLSHMNDKPYKCSVCKYSTFREDFLVSHMAVKHTGGKPFACEFCHFTTKHKKNLRLHVQCRHADSFEEWAQRHPEEPPCRRRPFFTLQQIEELKQQHSQVQAPAEPEASPPAPLGPITCHTVQAVAAAEPSVLSQGSLEGATIIYEQDVAGSAELATQTALDLLLNMSTQRELASGSLQVAVVKPDGPGETPGPCELQAQEEEAKVDSKEQQQKLVMLHMAESGQTLVQEAYGEASLSGSELQQITIPLSGTAEYSIVAPISEEIQAPATLYSNEEESPVETSHTVVVSGAVMTEEALKDHSNHYIMSSGVPGSQFQTMEPLSGDAAFSSPPEGQEAQPASVKWPLVQCVTRQLQKDSSLSPASEGQEVSFPKIKWPAIQGMTKKLTCKVSTAKKLSCKISTAKKFSCKICTAMFTGRAEMESHKRAHIGPSTFKCPDCPFTATLWPEVRSHMVQHANLRPHKCPHCSFASKNKKDLRRHMLTHTNEKPFACQVCGQRFNRNGHLKFHTQRLHSSEGKRPGPAAAQQTIILNSDEDALATLHTALQAGQAVLAPERLQQALGQEHILVAQEQSVTSQEEAAYIQEITTADGQTVQHLVTADNQVQDGQITHIQYEEGGQFLPESQIQYMPVSPEQQLVTQAQLEAAAHSAVSAVADAAMAQAQGVFTAEAAAEQIQQLQPGIHYDVITLSD</sequence>
<organism evidence="8 9">
    <name type="scientific">Hirundo rustica rustica</name>
    <dbReference type="NCBI Taxonomy" id="333673"/>
    <lineage>
        <taxon>Eukaryota</taxon>
        <taxon>Metazoa</taxon>
        <taxon>Chordata</taxon>
        <taxon>Craniata</taxon>
        <taxon>Vertebrata</taxon>
        <taxon>Euteleostomi</taxon>
        <taxon>Archelosauria</taxon>
        <taxon>Archosauria</taxon>
        <taxon>Dinosauria</taxon>
        <taxon>Saurischia</taxon>
        <taxon>Theropoda</taxon>
        <taxon>Coelurosauria</taxon>
        <taxon>Aves</taxon>
        <taxon>Neognathae</taxon>
        <taxon>Neoaves</taxon>
        <taxon>Telluraves</taxon>
        <taxon>Australaves</taxon>
        <taxon>Passeriformes</taxon>
        <taxon>Sylvioidea</taxon>
        <taxon>Hirundinidae</taxon>
        <taxon>Hirundo</taxon>
    </lineage>
</organism>